<dbReference type="HOGENOM" id="CLU_071330_2_1_4"/>
<dbReference type="SUPFAM" id="SSF51735">
    <property type="entry name" value="NAD(P)-binding Rossmann-fold domains"/>
    <property type="match status" value="1"/>
</dbReference>
<keyword evidence="2" id="KW-1185">Reference proteome</keyword>
<dbReference type="KEGG" id="bte:BTH_II1968"/>
<evidence type="ECO:0000313" key="2">
    <source>
        <dbReference type="Proteomes" id="UP000001930"/>
    </source>
</evidence>
<dbReference type="Gene3D" id="3.40.50.720">
    <property type="entry name" value="NAD(P)-binding Rossmann-like Domain"/>
    <property type="match status" value="1"/>
</dbReference>
<dbReference type="InterPro" id="IPR036291">
    <property type="entry name" value="NAD(P)-bd_dom_sf"/>
</dbReference>
<dbReference type="PANTHER" id="PTHR14097">
    <property type="entry name" value="OXIDOREDUCTASE HTATIP2"/>
    <property type="match status" value="1"/>
</dbReference>
<reference evidence="1 2" key="1">
    <citation type="journal article" date="2005" name="BMC Genomics">
        <title>Bacterial genome adaptation to niches: divergence of the potential virulence genes in three Burkholderia species of different survival strategies.</title>
        <authorList>
            <person name="Kim H.S."/>
            <person name="Schell M.A."/>
            <person name="Yu Y."/>
            <person name="Ulrich R.L."/>
            <person name="Sarria S.H."/>
            <person name="Nierman W.C."/>
            <person name="DeShazer D."/>
        </authorList>
    </citation>
    <scope>NUCLEOTIDE SEQUENCE [LARGE SCALE GENOMIC DNA]</scope>
    <source>
        <strain evidence="2">ATCC 700388 / DSM 13276 / CCUG 48851 / CIP 106301 / E264</strain>
    </source>
</reference>
<dbReference type="EMBL" id="CP000085">
    <property type="protein sequence ID" value="ABC34503.1"/>
    <property type="molecule type" value="Genomic_DNA"/>
</dbReference>
<dbReference type="PANTHER" id="PTHR14097:SF7">
    <property type="entry name" value="OXIDOREDUCTASE HTATIP2"/>
    <property type="match status" value="1"/>
</dbReference>
<accession>Q2T3T7</accession>
<dbReference type="Proteomes" id="UP000001930">
    <property type="component" value="Chromosome II"/>
</dbReference>
<gene>
    <name evidence="1" type="ordered locus">BTH_II1968</name>
</gene>
<dbReference type="AlphaFoldDB" id="Q2T3T7"/>
<protein>
    <recommendedName>
        <fullName evidence="3">NAD-dependent dehydratase</fullName>
    </recommendedName>
</protein>
<organism evidence="1 2">
    <name type="scientific">Burkholderia thailandensis (strain ATCC 700388 / DSM 13276 / CCUG 48851 / CIP 106301 / E264)</name>
    <dbReference type="NCBI Taxonomy" id="271848"/>
    <lineage>
        <taxon>Bacteria</taxon>
        <taxon>Pseudomonadati</taxon>
        <taxon>Pseudomonadota</taxon>
        <taxon>Betaproteobacteria</taxon>
        <taxon>Burkholderiales</taxon>
        <taxon>Burkholderiaceae</taxon>
        <taxon>Burkholderia</taxon>
        <taxon>pseudomallei group</taxon>
    </lineage>
</organism>
<name>Q2T3T7_BURTA</name>
<sequence>MDASRRPPFAPNRRARPISRILHARRRLSGLQPARVPGAIARVVPSGTRFDDSINETACIRDAGAWAAPAASLAGRRSRRRRQRTLRTEAFTMKLLLVGSTGLVGRHVLGLALADPRVDGVTALARRALPAHPKLRALPVDFDRLPDDAPWWRADAAICTLGTTMRAAGSQPAFRRVDHDYPLAVARIARRHGTPTYVLNSALGADPSSRFFYHRVKGELERDLAGLGFASFTAVRPGLIGGRRDEFRAGERAAVLALTLFGPLLPRGWRLNPAARIARALLDAALNPAPGSHVIASDRLT</sequence>
<evidence type="ECO:0008006" key="3">
    <source>
        <dbReference type="Google" id="ProtNLM"/>
    </source>
</evidence>
<evidence type="ECO:0000313" key="1">
    <source>
        <dbReference type="EMBL" id="ABC34503.1"/>
    </source>
</evidence>
<proteinExistence type="predicted"/>